<reference evidence="3 4" key="1">
    <citation type="submission" date="2015-01" db="EMBL/GenBank/DDBJ databases">
        <authorList>
            <person name="MANFREDI Pablo"/>
        </authorList>
    </citation>
    <scope>NUCLEOTIDE SEQUENCE [LARGE SCALE GENOMIC DNA]</scope>
    <source>
        <strain evidence="2 3">Cc11</strain>
        <strain evidence="1 4">Cc12</strain>
    </source>
</reference>
<evidence type="ECO:0000313" key="1">
    <source>
        <dbReference type="EMBL" id="CEN32817.1"/>
    </source>
</evidence>
<dbReference type="EMBL" id="CDOE01000013">
    <property type="protein sequence ID" value="CEN32817.1"/>
    <property type="molecule type" value="Genomic_DNA"/>
</dbReference>
<evidence type="ECO:0000313" key="3">
    <source>
        <dbReference type="Proteomes" id="UP000039370"/>
    </source>
</evidence>
<dbReference type="Proteomes" id="UP000039370">
    <property type="component" value="Unassembled WGS sequence"/>
</dbReference>
<dbReference type="EMBL" id="CDOK01000105">
    <property type="protein sequence ID" value="CEN49414.1"/>
    <property type="molecule type" value="Genomic_DNA"/>
</dbReference>
<organism evidence="2 3">
    <name type="scientific">Capnocytophaga canimorsus</name>
    <dbReference type="NCBI Taxonomy" id="28188"/>
    <lineage>
        <taxon>Bacteria</taxon>
        <taxon>Pseudomonadati</taxon>
        <taxon>Bacteroidota</taxon>
        <taxon>Flavobacteriia</taxon>
        <taxon>Flavobacteriales</taxon>
        <taxon>Flavobacteriaceae</taxon>
        <taxon>Capnocytophaga</taxon>
    </lineage>
</organism>
<accession>A0A0B7I462</accession>
<sequence length="72" mass="8520">MAKTAPIHKICMIQCAEDKPTQKPKTTKTQQTILWNIIAFSFRNKYNIPRSTNFKLLILFNIKRICKSYKIF</sequence>
<name>A0A0B7I462_9FLAO</name>
<dbReference type="AlphaFoldDB" id="A0A0B7I462"/>
<evidence type="ECO:0000313" key="2">
    <source>
        <dbReference type="EMBL" id="CEN49414.1"/>
    </source>
</evidence>
<gene>
    <name evidence="2" type="ORF">CCAN11_1930018</name>
    <name evidence="1" type="ORF">CCAN12_200003</name>
</gene>
<proteinExistence type="predicted"/>
<protein>
    <submittedName>
        <fullName evidence="2">Uncharacterized protein</fullName>
    </submittedName>
</protein>
<evidence type="ECO:0000313" key="4">
    <source>
        <dbReference type="Proteomes" id="UP000044026"/>
    </source>
</evidence>
<dbReference type="Proteomes" id="UP000044026">
    <property type="component" value="Unassembled WGS sequence"/>
</dbReference>